<evidence type="ECO:0000256" key="3">
    <source>
        <dbReference type="ARBA" id="ARBA00023125"/>
    </source>
</evidence>
<accession>A0A1F6NTP4</accession>
<evidence type="ECO:0000256" key="5">
    <source>
        <dbReference type="PROSITE-ProRule" id="PRU01248"/>
    </source>
</evidence>
<dbReference type="InterPro" id="IPR044068">
    <property type="entry name" value="CB"/>
</dbReference>
<dbReference type="SUPFAM" id="SSF56349">
    <property type="entry name" value="DNA breaking-rejoining enzymes"/>
    <property type="match status" value="1"/>
</dbReference>
<feature type="domain" description="Tyr recombinase" evidence="6">
    <location>
        <begin position="133"/>
        <end position="305"/>
    </location>
</feature>
<dbReference type="GO" id="GO:0006310">
    <property type="term" value="P:DNA recombination"/>
    <property type="evidence" value="ECO:0007669"/>
    <property type="project" value="UniProtKB-KW"/>
</dbReference>
<dbReference type="InterPro" id="IPR010998">
    <property type="entry name" value="Integrase_recombinase_N"/>
</dbReference>
<comment type="similarity">
    <text evidence="1">Belongs to the 'phage' integrase family.</text>
</comment>
<dbReference type="Pfam" id="PF13495">
    <property type="entry name" value="Phage_int_SAM_4"/>
    <property type="match status" value="1"/>
</dbReference>
<organism evidence="8 9">
    <name type="scientific">Candidatus Magasanikbacteria bacterium RIFOXYA1_FULL_40_8</name>
    <dbReference type="NCBI Taxonomy" id="1798694"/>
    <lineage>
        <taxon>Bacteria</taxon>
        <taxon>Candidatus Magasanikiibacteriota</taxon>
    </lineage>
</organism>
<dbReference type="GO" id="GO:0003677">
    <property type="term" value="F:DNA binding"/>
    <property type="evidence" value="ECO:0007669"/>
    <property type="project" value="UniProtKB-UniRule"/>
</dbReference>
<evidence type="ECO:0000256" key="2">
    <source>
        <dbReference type="ARBA" id="ARBA00022908"/>
    </source>
</evidence>
<evidence type="ECO:0008006" key="10">
    <source>
        <dbReference type="Google" id="ProtNLM"/>
    </source>
</evidence>
<keyword evidence="4" id="KW-0233">DNA recombination</keyword>
<reference evidence="8 9" key="1">
    <citation type="journal article" date="2016" name="Nat. Commun.">
        <title>Thousands of microbial genomes shed light on interconnected biogeochemical processes in an aquifer system.</title>
        <authorList>
            <person name="Anantharaman K."/>
            <person name="Brown C.T."/>
            <person name="Hug L.A."/>
            <person name="Sharon I."/>
            <person name="Castelle C.J."/>
            <person name="Probst A.J."/>
            <person name="Thomas B.C."/>
            <person name="Singh A."/>
            <person name="Wilkins M.J."/>
            <person name="Karaoz U."/>
            <person name="Brodie E.L."/>
            <person name="Williams K.H."/>
            <person name="Hubbard S.S."/>
            <person name="Banfield J.F."/>
        </authorList>
    </citation>
    <scope>NUCLEOTIDE SEQUENCE [LARGE SCALE GENOMIC DNA]</scope>
</reference>
<dbReference type="InterPro" id="IPR002104">
    <property type="entry name" value="Integrase_catalytic"/>
</dbReference>
<comment type="caution">
    <text evidence="8">The sequence shown here is derived from an EMBL/GenBank/DDBJ whole genome shotgun (WGS) entry which is preliminary data.</text>
</comment>
<dbReference type="Pfam" id="PF00589">
    <property type="entry name" value="Phage_integrase"/>
    <property type="match status" value="1"/>
</dbReference>
<dbReference type="Gene3D" id="1.10.443.10">
    <property type="entry name" value="Intergrase catalytic core"/>
    <property type="match status" value="2"/>
</dbReference>
<proteinExistence type="inferred from homology"/>
<dbReference type="InterPro" id="IPR013762">
    <property type="entry name" value="Integrase-like_cat_sf"/>
</dbReference>
<evidence type="ECO:0000259" key="6">
    <source>
        <dbReference type="PROSITE" id="PS51898"/>
    </source>
</evidence>
<dbReference type="PANTHER" id="PTHR30349:SF64">
    <property type="entry name" value="PROPHAGE INTEGRASE INTD-RELATED"/>
    <property type="match status" value="1"/>
</dbReference>
<dbReference type="GO" id="GO:0015074">
    <property type="term" value="P:DNA integration"/>
    <property type="evidence" value="ECO:0007669"/>
    <property type="project" value="UniProtKB-KW"/>
</dbReference>
<sequence>MNKQELLNTTERELKIRNYSSKTIKTYLHYISEYLDYKSSTFLQDIEPYRNKNYQIHSSSQQTMRYSGKVLDKKENLEKMDPESIKNFILAKKERDYSPQTINLSINSLKFFYNNLTGEKMRADIRMAKRNKKLPVVLTREEVGRILELTVNKKHKLLLSLAYGAGLRVSEVIDLRVKDVDLGNLTLHIKDAKGKKDRITVFPEKIKIELEESIKDKTGDSVVFASERGGPLSLRSAQKIFENNLHRAGIKKDASFHSLRHSFATHLLENGTDIRYIQELLGHANIRTTQIYTKVTNMGLKGIKSPLQ</sequence>
<dbReference type="InterPro" id="IPR004107">
    <property type="entry name" value="Integrase_SAM-like_N"/>
</dbReference>
<evidence type="ECO:0000256" key="1">
    <source>
        <dbReference type="ARBA" id="ARBA00008857"/>
    </source>
</evidence>
<dbReference type="InterPro" id="IPR011010">
    <property type="entry name" value="DNA_brk_join_enz"/>
</dbReference>
<dbReference type="EMBL" id="MFQP01000032">
    <property type="protein sequence ID" value="OGH87271.1"/>
    <property type="molecule type" value="Genomic_DNA"/>
</dbReference>
<protein>
    <recommendedName>
        <fullName evidence="10">Integrase</fullName>
    </recommendedName>
</protein>
<name>A0A1F6NTP4_9BACT</name>
<keyword evidence="2" id="KW-0229">DNA integration</keyword>
<gene>
    <name evidence="8" type="ORF">A2206_01590</name>
</gene>
<evidence type="ECO:0000259" key="7">
    <source>
        <dbReference type="PROSITE" id="PS51900"/>
    </source>
</evidence>
<dbReference type="AlphaFoldDB" id="A0A1F6NTP4"/>
<dbReference type="PANTHER" id="PTHR30349">
    <property type="entry name" value="PHAGE INTEGRASE-RELATED"/>
    <property type="match status" value="1"/>
</dbReference>
<feature type="domain" description="Core-binding (CB)" evidence="7">
    <location>
        <begin position="1"/>
        <end position="117"/>
    </location>
</feature>
<evidence type="ECO:0000256" key="4">
    <source>
        <dbReference type="ARBA" id="ARBA00023172"/>
    </source>
</evidence>
<dbReference type="PROSITE" id="PS51898">
    <property type="entry name" value="TYR_RECOMBINASE"/>
    <property type="match status" value="1"/>
</dbReference>
<dbReference type="Gene3D" id="1.10.150.130">
    <property type="match status" value="1"/>
</dbReference>
<dbReference type="InterPro" id="IPR050090">
    <property type="entry name" value="Tyrosine_recombinase_XerCD"/>
</dbReference>
<keyword evidence="3 5" id="KW-0238">DNA-binding</keyword>
<evidence type="ECO:0000313" key="9">
    <source>
        <dbReference type="Proteomes" id="UP000177151"/>
    </source>
</evidence>
<dbReference type="Proteomes" id="UP000177151">
    <property type="component" value="Unassembled WGS sequence"/>
</dbReference>
<evidence type="ECO:0000313" key="8">
    <source>
        <dbReference type="EMBL" id="OGH87271.1"/>
    </source>
</evidence>
<dbReference type="PROSITE" id="PS51900">
    <property type="entry name" value="CB"/>
    <property type="match status" value="1"/>
</dbReference>